<comment type="pathway">
    <text evidence="2 6">Metabolic intermediate biosynthesis; 5-phospho-alpha-D-ribose 1-diphosphate biosynthesis; 5-phospho-alpha-D-ribose 1-diphosphate from D-ribose 5-phosphate (route II): step 3/3.</text>
</comment>
<name>A0A1H5FXX3_9PSED</name>
<evidence type="ECO:0000256" key="3">
    <source>
        <dbReference type="ARBA" id="ARBA00022679"/>
    </source>
</evidence>
<dbReference type="InterPro" id="IPR012699">
    <property type="entry name" value="PhnN"/>
</dbReference>
<organism evidence="8 9">
    <name type="scientific">Pseudomonas palleroniana</name>
    <dbReference type="NCBI Taxonomy" id="191390"/>
    <lineage>
        <taxon>Bacteria</taxon>
        <taxon>Pseudomonadati</taxon>
        <taxon>Pseudomonadota</taxon>
        <taxon>Gammaproteobacteria</taxon>
        <taxon>Pseudomonadales</taxon>
        <taxon>Pseudomonadaceae</taxon>
        <taxon>Pseudomonas</taxon>
    </lineage>
</organism>
<dbReference type="HAMAP" id="MF_00836">
    <property type="entry name" value="PhnN"/>
    <property type="match status" value="1"/>
</dbReference>
<dbReference type="EC" id="2.7.4.23" evidence="6"/>
<dbReference type="InterPro" id="IPR008145">
    <property type="entry name" value="GK/Ca_channel_bsu"/>
</dbReference>
<dbReference type="SMART" id="SM00072">
    <property type="entry name" value="GuKc"/>
    <property type="match status" value="1"/>
</dbReference>
<dbReference type="NCBIfam" id="TIGR02322">
    <property type="entry name" value="phosphon_PhnN"/>
    <property type="match status" value="1"/>
</dbReference>
<evidence type="ECO:0000256" key="6">
    <source>
        <dbReference type="HAMAP-Rule" id="MF_00836"/>
    </source>
</evidence>
<dbReference type="UniPathway" id="UPA00087">
    <property type="reaction ID" value="UER00175"/>
</dbReference>
<comment type="catalytic activity">
    <reaction evidence="1 6">
        <text>alpha-D-ribose 1,5-bisphosphate + ATP = 5-phospho-alpha-D-ribose 1-diphosphate + ADP</text>
        <dbReference type="Rhea" id="RHEA:20109"/>
        <dbReference type="ChEBI" id="CHEBI:30616"/>
        <dbReference type="ChEBI" id="CHEBI:58017"/>
        <dbReference type="ChEBI" id="CHEBI:68688"/>
        <dbReference type="ChEBI" id="CHEBI:456216"/>
        <dbReference type="EC" id="2.7.4.23"/>
    </reaction>
</comment>
<keyword evidence="8" id="KW-0418">Kinase</keyword>
<evidence type="ECO:0000256" key="5">
    <source>
        <dbReference type="ARBA" id="ARBA00022840"/>
    </source>
</evidence>
<keyword evidence="3 6" id="KW-0808">Transferase</keyword>
<dbReference type="EMBL" id="FNUA01000002">
    <property type="protein sequence ID" value="SEE08259.1"/>
    <property type="molecule type" value="Genomic_DNA"/>
</dbReference>
<keyword evidence="4 6" id="KW-0547">Nucleotide-binding</keyword>
<protein>
    <recommendedName>
        <fullName evidence="6">Ribose 1,5-bisphosphate phosphokinase PhnN</fullName>
        <ecNumber evidence="6">2.7.4.23</ecNumber>
    </recommendedName>
    <alternativeName>
        <fullName evidence="6">Ribose 1,5-bisphosphokinase</fullName>
    </alternativeName>
</protein>
<comment type="similarity">
    <text evidence="6">Belongs to the ribose 1,5-bisphosphokinase family.</text>
</comment>
<dbReference type="GO" id="GO:0006015">
    <property type="term" value="P:5-phosphoribose 1-diphosphate biosynthetic process"/>
    <property type="evidence" value="ECO:0007669"/>
    <property type="project" value="UniProtKB-UniRule"/>
</dbReference>
<accession>A0A1H5FXX3</accession>
<dbReference type="NCBIfam" id="NF007485">
    <property type="entry name" value="PRK10078.1"/>
    <property type="match status" value="1"/>
</dbReference>
<gene>
    <name evidence="6" type="primary">phnN</name>
    <name evidence="8" type="ORF">SAMN04490198_0489</name>
</gene>
<evidence type="ECO:0000259" key="7">
    <source>
        <dbReference type="SMART" id="SM00072"/>
    </source>
</evidence>
<feature type="binding site" evidence="6">
    <location>
        <begin position="60"/>
        <end position="67"/>
    </location>
    <ligand>
        <name>ATP</name>
        <dbReference type="ChEBI" id="CHEBI:30616"/>
    </ligand>
</feature>
<evidence type="ECO:0000256" key="1">
    <source>
        <dbReference type="ARBA" id="ARBA00000373"/>
    </source>
</evidence>
<dbReference type="SUPFAM" id="SSF52540">
    <property type="entry name" value="P-loop containing nucleoside triphosphate hydrolases"/>
    <property type="match status" value="1"/>
</dbReference>
<dbReference type="InterPro" id="IPR027417">
    <property type="entry name" value="P-loop_NTPase"/>
</dbReference>
<sequence>MIMPMGAPNWVRGGSHSGNVAAAGLAAGGLLGILSSDYQASLATSEEGVLMAGRLIYLIGPSGSGKDSLLEAARPRLLERGCRIVRRVITRSAEAVGEAAQGVSPQQFAAMQDEGAFALSWQANGLSYGIPRDIDVWLAAGEDVLVNGSRAHLAQTRERYPTSLVLLLTVDQAVLRERLIARGRESLADIEERLARNARFTAELIAGNGAGLFVLDNSGPLEHTVERLLCCLDHGDAACA</sequence>
<evidence type="ECO:0000313" key="8">
    <source>
        <dbReference type="EMBL" id="SEE08259.1"/>
    </source>
</evidence>
<dbReference type="GO" id="GO:0005524">
    <property type="term" value="F:ATP binding"/>
    <property type="evidence" value="ECO:0007669"/>
    <property type="project" value="UniProtKB-KW"/>
</dbReference>
<proteinExistence type="inferred from homology"/>
<reference evidence="8 9" key="1">
    <citation type="submission" date="2016-10" db="EMBL/GenBank/DDBJ databases">
        <authorList>
            <person name="de Groot N.N."/>
        </authorList>
    </citation>
    <scope>NUCLEOTIDE SEQUENCE [LARGE SCALE GENOMIC DNA]</scope>
    <source>
        <strain evidence="8 9">BS3265</strain>
    </source>
</reference>
<evidence type="ECO:0000256" key="4">
    <source>
        <dbReference type="ARBA" id="ARBA00022741"/>
    </source>
</evidence>
<dbReference type="GO" id="GO:0019634">
    <property type="term" value="P:organic phosphonate metabolic process"/>
    <property type="evidence" value="ECO:0007669"/>
    <property type="project" value="UniProtKB-UniRule"/>
</dbReference>
<feature type="domain" description="Guanylate kinase/L-type calcium channel beta subunit" evidence="7">
    <location>
        <begin position="52"/>
        <end position="236"/>
    </location>
</feature>
<evidence type="ECO:0000313" key="9">
    <source>
        <dbReference type="Proteomes" id="UP000199129"/>
    </source>
</evidence>
<dbReference type="GO" id="GO:0033863">
    <property type="term" value="F:ribose 1,5-bisphosphate phosphokinase activity"/>
    <property type="evidence" value="ECO:0007669"/>
    <property type="project" value="UniProtKB-UniRule"/>
</dbReference>
<comment type="function">
    <text evidence="6">Catalyzes the phosphorylation of ribose 1,5-bisphosphate to 5-phospho-D-ribosyl alpha-1-diphosphate (PRPP).</text>
</comment>
<dbReference type="Proteomes" id="UP000199129">
    <property type="component" value="Unassembled WGS sequence"/>
</dbReference>
<dbReference type="Gene3D" id="3.40.50.300">
    <property type="entry name" value="P-loop containing nucleotide triphosphate hydrolases"/>
    <property type="match status" value="1"/>
</dbReference>
<keyword evidence="5 6" id="KW-0067">ATP-binding</keyword>
<dbReference type="AlphaFoldDB" id="A0A1H5FXX3"/>
<evidence type="ECO:0000256" key="2">
    <source>
        <dbReference type="ARBA" id="ARBA00005069"/>
    </source>
</evidence>